<keyword evidence="1" id="KW-0812">Transmembrane</keyword>
<organism evidence="2 3">
    <name type="scientific">Enemella evansiae</name>
    <dbReference type="NCBI Taxonomy" id="2016499"/>
    <lineage>
        <taxon>Bacteria</taxon>
        <taxon>Bacillati</taxon>
        <taxon>Actinomycetota</taxon>
        <taxon>Actinomycetes</taxon>
        <taxon>Propionibacteriales</taxon>
        <taxon>Propionibacteriaceae</taxon>
        <taxon>Enemella</taxon>
    </lineage>
</organism>
<keyword evidence="3" id="KW-1185">Reference proteome</keyword>
<dbReference type="RefSeq" id="WP_094404345.1">
    <property type="nucleotide sequence ID" value="NZ_NMVO01000001.1"/>
</dbReference>
<accession>A0A255GNW7</accession>
<proteinExistence type="predicted"/>
<evidence type="ECO:0000313" key="2">
    <source>
        <dbReference type="EMBL" id="OYO17510.1"/>
    </source>
</evidence>
<keyword evidence="1" id="KW-0472">Membrane</keyword>
<dbReference type="EMBL" id="NMVO01000001">
    <property type="protein sequence ID" value="OYO17510.1"/>
    <property type="molecule type" value="Genomic_DNA"/>
</dbReference>
<dbReference type="AlphaFoldDB" id="A0A255GNW7"/>
<comment type="caution">
    <text evidence="2">The sequence shown here is derived from an EMBL/GenBank/DDBJ whole genome shotgun (WGS) entry which is preliminary data.</text>
</comment>
<evidence type="ECO:0000256" key="1">
    <source>
        <dbReference type="SAM" id="Phobius"/>
    </source>
</evidence>
<evidence type="ECO:0000313" key="3">
    <source>
        <dbReference type="Proteomes" id="UP000215896"/>
    </source>
</evidence>
<feature type="transmembrane region" description="Helical" evidence="1">
    <location>
        <begin position="84"/>
        <end position="104"/>
    </location>
</feature>
<keyword evidence="1" id="KW-1133">Transmembrane helix</keyword>
<dbReference type="Proteomes" id="UP000215896">
    <property type="component" value="Unassembled WGS sequence"/>
</dbReference>
<protein>
    <submittedName>
        <fullName evidence="2">Uncharacterized protein</fullName>
    </submittedName>
</protein>
<reference evidence="2 3" key="1">
    <citation type="submission" date="2017-07" db="EMBL/GenBank/DDBJ databases">
        <title>Draft whole genome sequences of clinical Proprionibacteriaceae strains.</title>
        <authorList>
            <person name="Bernier A.-M."/>
            <person name="Bernard K."/>
            <person name="Domingo M.-C."/>
        </authorList>
    </citation>
    <scope>NUCLEOTIDE SEQUENCE [LARGE SCALE GENOMIC DNA]</scope>
    <source>
        <strain evidence="2 3">NML 030167</strain>
    </source>
</reference>
<sequence length="143" mass="14671">MPQNRSRTAVLAGIVASVLAIAAVAFSSDALRTQLAGAYAYPNASGMSLDDATSWTTTYLFLISGAALLVALIYLIPRVAGSRAGWWTGAVLTVLGAALAIYNATQAFPMLIRVAGFLPVAAGLVWLSLSGSGRRTVRAAAAA</sequence>
<feature type="transmembrane region" description="Helical" evidence="1">
    <location>
        <begin position="56"/>
        <end position="77"/>
    </location>
</feature>
<feature type="transmembrane region" description="Helical" evidence="1">
    <location>
        <begin position="110"/>
        <end position="129"/>
    </location>
</feature>
<gene>
    <name evidence="2" type="ORF">CGZ94_00955</name>
</gene>
<name>A0A255GNW7_9ACTN</name>